<reference evidence="1 2" key="1">
    <citation type="submission" date="2015-06" db="EMBL/GenBank/DDBJ databases">
        <title>Draft Whole-Genome Sequence of the Entomopathogenic Bacterium Xenorhabdus khoisanae.</title>
        <authorList>
            <person name="Naidoo S."/>
            <person name="Featherston J."/>
            <person name="Gray V.M."/>
        </authorList>
    </citation>
    <scope>NUCLEOTIDE SEQUENCE [LARGE SCALE GENOMIC DNA]</scope>
    <source>
        <strain evidence="1 2">MCB</strain>
    </source>
</reference>
<evidence type="ECO:0000313" key="2">
    <source>
        <dbReference type="Proteomes" id="UP000036277"/>
    </source>
</evidence>
<evidence type="ECO:0000313" key="1">
    <source>
        <dbReference type="EMBL" id="KMJ44960.1"/>
    </source>
</evidence>
<organism evidence="1 2">
    <name type="scientific">Xenorhabdus khoisanae</name>
    <dbReference type="NCBI Taxonomy" id="880157"/>
    <lineage>
        <taxon>Bacteria</taxon>
        <taxon>Pseudomonadati</taxon>
        <taxon>Pseudomonadota</taxon>
        <taxon>Gammaproteobacteria</taxon>
        <taxon>Enterobacterales</taxon>
        <taxon>Morganellaceae</taxon>
        <taxon>Xenorhabdus</taxon>
    </lineage>
</organism>
<gene>
    <name evidence="1" type="ORF">AB204_11490</name>
</gene>
<accession>A0A0J5IP30</accession>
<dbReference type="OrthoDB" id="6626633at2"/>
<dbReference type="AlphaFoldDB" id="A0A0J5IP30"/>
<proteinExistence type="predicted"/>
<dbReference type="PATRIC" id="fig|880157.4.peg.2439"/>
<dbReference type="EMBL" id="LFCV01000069">
    <property type="protein sequence ID" value="KMJ44960.1"/>
    <property type="molecule type" value="Genomic_DNA"/>
</dbReference>
<comment type="caution">
    <text evidence="1">The sequence shown here is derived from an EMBL/GenBank/DDBJ whole genome shotgun (WGS) entry which is preliminary data.</text>
</comment>
<keyword evidence="2" id="KW-1185">Reference proteome</keyword>
<dbReference type="RefSeq" id="WP_047963504.1">
    <property type="nucleotide sequence ID" value="NZ_CAWMBG010000069.1"/>
</dbReference>
<protein>
    <submittedName>
        <fullName evidence="1">Uncharacterized protein</fullName>
    </submittedName>
</protein>
<dbReference type="Proteomes" id="UP000036277">
    <property type="component" value="Unassembled WGS sequence"/>
</dbReference>
<name>A0A0J5IP30_9GAMM</name>
<sequence length="143" mass="15386">MKPAKVKLLESAFSGYTGVMSGVMFENGVSKTAIPFIDQQRICSIMKAETVEGKNVSGAAALAESREITAKQALELETKAKPIAELLREGENDAPVTRFTRNELEALADKGGITALRKIGNECNVREKSIEAMIESILNVAGE</sequence>
<dbReference type="STRING" id="880157.AB204_11490"/>